<evidence type="ECO:0000256" key="3">
    <source>
        <dbReference type="ARBA" id="ARBA00023163"/>
    </source>
</evidence>
<dbReference type="GO" id="GO:0003700">
    <property type="term" value="F:DNA-binding transcription factor activity"/>
    <property type="evidence" value="ECO:0007669"/>
    <property type="project" value="InterPro"/>
</dbReference>
<dbReference type="OrthoDB" id="6816069at2"/>
<protein>
    <submittedName>
        <fullName evidence="5">AraC family transcriptional regulator</fullName>
    </submittedName>
</protein>
<dbReference type="AlphaFoldDB" id="A0A222FL47"/>
<organism evidence="5 6">
    <name type="scientific">Bacterioplanes sanyensis</name>
    <dbReference type="NCBI Taxonomy" id="1249553"/>
    <lineage>
        <taxon>Bacteria</taxon>
        <taxon>Pseudomonadati</taxon>
        <taxon>Pseudomonadota</taxon>
        <taxon>Gammaproteobacteria</taxon>
        <taxon>Oceanospirillales</taxon>
        <taxon>Oceanospirillaceae</taxon>
        <taxon>Bacterioplanes</taxon>
    </lineage>
</organism>
<evidence type="ECO:0000259" key="4">
    <source>
        <dbReference type="PROSITE" id="PS01124"/>
    </source>
</evidence>
<evidence type="ECO:0000256" key="1">
    <source>
        <dbReference type="ARBA" id="ARBA00023015"/>
    </source>
</evidence>
<dbReference type="InterPro" id="IPR018060">
    <property type="entry name" value="HTH_AraC"/>
</dbReference>
<proteinExistence type="predicted"/>
<dbReference type="PANTHER" id="PTHR47894:SF4">
    <property type="entry name" value="HTH-TYPE TRANSCRIPTIONAL REGULATOR GADX"/>
    <property type="match status" value="1"/>
</dbReference>
<evidence type="ECO:0000256" key="2">
    <source>
        <dbReference type="ARBA" id="ARBA00023125"/>
    </source>
</evidence>
<dbReference type="Proteomes" id="UP000202440">
    <property type="component" value="Chromosome"/>
</dbReference>
<dbReference type="GO" id="GO:0000976">
    <property type="term" value="F:transcription cis-regulatory region binding"/>
    <property type="evidence" value="ECO:0007669"/>
    <property type="project" value="TreeGrafter"/>
</dbReference>
<evidence type="ECO:0000313" key="5">
    <source>
        <dbReference type="EMBL" id="ASP39101.1"/>
    </source>
</evidence>
<feature type="domain" description="HTH araC/xylS-type" evidence="4">
    <location>
        <begin position="234"/>
        <end position="333"/>
    </location>
</feature>
<dbReference type="InterPro" id="IPR032687">
    <property type="entry name" value="AraC-type_N"/>
</dbReference>
<dbReference type="GO" id="GO:0005829">
    <property type="term" value="C:cytosol"/>
    <property type="evidence" value="ECO:0007669"/>
    <property type="project" value="TreeGrafter"/>
</dbReference>
<dbReference type="SUPFAM" id="SSF46689">
    <property type="entry name" value="Homeodomain-like"/>
    <property type="match status" value="1"/>
</dbReference>
<gene>
    <name evidence="5" type="ORF">CHH28_10605</name>
</gene>
<keyword evidence="2" id="KW-0238">DNA-binding</keyword>
<dbReference type="SMART" id="SM00342">
    <property type="entry name" value="HTH_ARAC"/>
    <property type="match status" value="1"/>
</dbReference>
<dbReference type="Pfam" id="PF12833">
    <property type="entry name" value="HTH_18"/>
    <property type="match status" value="1"/>
</dbReference>
<dbReference type="PANTHER" id="PTHR47894">
    <property type="entry name" value="HTH-TYPE TRANSCRIPTIONAL REGULATOR GADX"/>
    <property type="match status" value="1"/>
</dbReference>
<dbReference type="EMBL" id="CP022530">
    <property type="protein sequence ID" value="ASP39101.1"/>
    <property type="molecule type" value="Genomic_DNA"/>
</dbReference>
<dbReference type="PROSITE" id="PS01124">
    <property type="entry name" value="HTH_ARAC_FAMILY_2"/>
    <property type="match status" value="1"/>
</dbReference>
<evidence type="ECO:0000313" key="6">
    <source>
        <dbReference type="Proteomes" id="UP000202440"/>
    </source>
</evidence>
<keyword evidence="6" id="KW-1185">Reference proteome</keyword>
<dbReference type="KEGG" id="bsan:CHH28_10605"/>
<accession>A0A222FL47</accession>
<dbReference type="Gene3D" id="1.10.10.60">
    <property type="entry name" value="Homeodomain-like"/>
    <property type="match status" value="1"/>
</dbReference>
<dbReference type="Pfam" id="PF12625">
    <property type="entry name" value="Arabinose_bd"/>
    <property type="match status" value="1"/>
</dbReference>
<dbReference type="InterPro" id="IPR009057">
    <property type="entry name" value="Homeodomain-like_sf"/>
</dbReference>
<keyword evidence="3" id="KW-0804">Transcription</keyword>
<name>A0A222FL47_9GAMM</name>
<keyword evidence="1" id="KW-0805">Transcription regulation</keyword>
<sequence>MESLMSTSLFAGFNSFVVELGADPLVLLERFNLPVDVETQKDGYVHFSQLARLFEFCAESLNCPDFALQLSRRQGLSILGPVAVLIRNANTIEEAIRGVRQYLHLISPSVSIELTLPANSSHIFAEFRVQETGLIKLRQIHELYLGNAQLILNILTGTDTHARCIHFPHSQIAPSDSYRRLFGCDIKFNQPHCAAELPVALLQQNIRGADPETAHIADQYLAERFGGRTDQIQDQVEHLIAKLLPTGHCRIDVVAEQLNLHPRTLQRRLRQQSDTHFDALLDAHRFTLAKRYLEQSTLPFSQIAGLLGYADQSALNRSCQRWFHTTPKALRQRKSSSQ</sequence>
<reference evidence="5 6" key="1">
    <citation type="submission" date="2017-07" db="EMBL/GenBank/DDBJ databases">
        <title>Annotated genome sequence of Bacterioplanes sanyensis isolated from Red Sea.</title>
        <authorList>
            <person name="Rehman Z.U."/>
        </authorList>
    </citation>
    <scope>NUCLEOTIDE SEQUENCE [LARGE SCALE GENOMIC DNA]</scope>
    <source>
        <strain evidence="5 6">NV9</strain>
    </source>
</reference>